<feature type="compositionally biased region" description="Polar residues" evidence="1">
    <location>
        <begin position="16"/>
        <end position="30"/>
    </location>
</feature>
<feature type="region of interest" description="Disordered" evidence="1">
    <location>
        <begin position="112"/>
        <end position="162"/>
    </location>
</feature>
<sequence>MGSTDSLDSDAPTYNPPSSSGSQVVHQMSQEGMLPTEKSVVCGPLGTQLVCPVPQQPPLTKLWMGLLPRTPFLVLRLQRHLLFLRCPLLDNNKIKGKPVCCSRCNRLGHSSSRCHLTMPPHSSGRPQIAHKPLSSRGEPSKAPPIKETPKPPGPPSPSLGYSNSFASVQAGRVLSSMCTDDQRRGPCLDNTDKQIVPPDNRTSQEVKAAGGAWMVWTLLSEQFNGFETGST</sequence>
<feature type="region of interest" description="Disordered" evidence="1">
    <location>
        <begin position="1"/>
        <end position="30"/>
    </location>
</feature>
<dbReference type="AlphaFoldDB" id="A0AAD3XYE3"/>
<name>A0AAD3XYE3_NEPGR</name>
<dbReference type="EMBL" id="BSYO01000024">
    <property type="protein sequence ID" value="GMH22183.1"/>
    <property type="molecule type" value="Genomic_DNA"/>
</dbReference>
<reference evidence="2" key="1">
    <citation type="submission" date="2023-05" db="EMBL/GenBank/DDBJ databases">
        <title>Nepenthes gracilis genome sequencing.</title>
        <authorList>
            <person name="Fukushima K."/>
        </authorList>
    </citation>
    <scope>NUCLEOTIDE SEQUENCE</scope>
    <source>
        <strain evidence="2">SING2019-196</strain>
    </source>
</reference>
<gene>
    <name evidence="2" type="ORF">Nepgr_024026</name>
</gene>
<keyword evidence="3" id="KW-1185">Reference proteome</keyword>
<feature type="compositionally biased region" description="Basic and acidic residues" evidence="1">
    <location>
        <begin position="180"/>
        <end position="192"/>
    </location>
</feature>
<comment type="caution">
    <text evidence="2">The sequence shown here is derived from an EMBL/GenBank/DDBJ whole genome shotgun (WGS) entry which is preliminary data.</text>
</comment>
<organism evidence="2 3">
    <name type="scientific">Nepenthes gracilis</name>
    <name type="common">Slender pitcher plant</name>
    <dbReference type="NCBI Taxonomy" id="150966"/>
    <lineage>
        <taxon>Eukaryota</taxon>
        <taxon>Viridiplantae</taxon>
        <taxon>Streptophyta</taxon>
        <taxon>Embryophyta</taxon>
        <taxon>Tracheophyta</taxon>
        <taxon>Spermatophyta</taxon>
        <taxon>Magnoliopsida</taxon>
        <taxon>eudicotyledons</taxon>
        <taxon>Gunneridae</taxon>
        <taxon>Pentapetalae</taxon>
        <taxon>Caryophyllales</taxon>
        <taxon>Nepenthaceae</taxon>
        <taxon>Nepenthes</taxon>
    </lineage>
</organism>
<protein>
    <submittedName>
        <fullName evidence="2">Uncharacterized protein</fullName>
    </submittedName>
</protein>
<feature type="region of interest" description="Disordered" evidence="1">
    <location>
        <begin position="179"/>
        <end position="204"/>
    </location>
</feature>
<evidence type="ECO:0000313" key="2">
    <source>
        <dbReference type="EMBL" id="GMH22183.1"/>
    </source>
</evidence>
<evidence type="ECO:0000313" key="3">
    <source>
        <dbReference type="Proteomes" id="UP001279734"/>
    </source>
</evidence>
<dbReference type="Proteomes" id="UP001279734">
    <property type="component" value="Unassembled WGS sequence"/>
</dbReference>
<accession>A0AAD3XYE3</accession>
<evidence type="ECO:0000256" key="1">
    <source>
        <dbReference type="SAM" id="MobiDB-lite"/>
    </source>
</evidence>
<proteinExistence type="predicted"/>